<dbReference type="RefSeq" id="WP_118875277.1">
    <property type="nucleotide sequence ID" value="NZ_QWEI01000002.1"/>
</dbReference>
<protein>
    <submittedName>
        <fullName evidence="1">DUF2785 domain-containing protein</fullName>
    </submittedName>
</protein>
<proteinExistence type="predicted"/>
<accession>A0A396SAT7</accession>
<reference evidence="1 2" key="1">
    <citation type="submission" date="2018-08" db="EMBL/GenBank/DDBJ databases">
        <title>Lysinibacillus sp. YLB-03 draft genome sequence.</title>
        <authorList>
            <person name="Yu L."/>
        </authorList>
    </citation>
    <scope>NUCLEOTIDE SEQUENCE [LARGE SCALE GENOMIC DNA]</scope>
    <source>
        <strain evidence="1 2">YLB-03</strain>
    </source>
</reference>
<dbReference type="OrthoDB" id="7619731at2"/>
<keyword evidence="2" id="KW-1185">Reference proteome</keyword>
<evidence type="ECO:0000313" key="1">
    <source>
        <dbReference type="EMBL" id="RHW38242.1"/>
    </source>
</evidence>
<dbReference type="AlphaFoldDB" id="A0A396SAT7"/>
<evidence type="ECO:0000313" key="2">
    <source>
        <dbReference type="Proteomes" id="UP000265692"/>
    </source>
</evidence>
<dbReference type="Proteomes" id="UP000265692">
    <property type="component" value="Unassembled WGS sequence"/>
</dbReference>
<organism evidence="1 2">
    <name type="scientific">Ureibacillus yapensis</name>
    <dbReference type="NCBI Taxonomy" id="2304605"/>
    <lineage>
        <taxon>Bacteria</taxon>
        <taxon>Bacillati</taxon>
        <taxon>Bacillota</taxon>
        <taxon>Bacilli</taxon>
        <taxon>Bacillales</taxon>
        <taxon>Caryophanaceae</taxon>
        <taxon>Ureibacillus</taxon>
    </lineage>
</organism>
<sequence>MKAVFLELLNKNDKERQIYLKDHGQGLIDLMLREIGNPDEELRDKLNYRLFIELLSGQLFTNEQMAHVANTLKGENYLYHEIGDRDNDHVFTRSFSALWLSNLLNADRQLRFLSREQAIELLEQSVSYLMKEKDIRGFVGGEKGWSHAIAHGADLSASIVAHPSFESRFAPILLQGIKESFWKGSVYVDDEEERLVAIIESLLSKDFPEEILIEWIEQVFDKLQFYLMEVGYTRDYFTARTNTLHFMKTLYFTLKFSRKSPELQAIVSLFIAKWMKQ</sequence>
<dbReference type="InterPro" id="IPR021247">
    <property type="entry name" value="DUF2785"/>
</dbReference>
<dbReference type="Pfam" id="PF10978">
    <property type="entry name" value="DUF2785"/>
    <property type="match status" value="1"/>
</dbReference>
<gene>
    <name evidence="1" type="ORF">D1B33_04980</name>
</gene>
<dbReference type="EMBL" id="QWEI01000002">
    <property type="protein sequence ID" value="RHW38242.1"/>
    <property type="molecule type" value="Genomic_DNA"/>
</dbReference>
<name>A0A396SAT7_9BACL</name>
<comment type="caution">
    <text evidence="1">The sequence shown here is derived from an EMBL/GenBank/DDBJ whole genome shotgun (WGS) entry which is preliminary data.</text>
</comment>